<gene>
    <name evidence="1" type="ORF">GGR27_000886</name>
</gene>
<organism evidence="1 2">
    <name type="scientific">Neolewinella antarctica</name>
    <dbReference type="NCBI Taxonomy" id="442734"/>
    <lineage>
        <taxon>Bacteria</taxon>
        <taxon>Pseudomonadati</taxon>
        <taxon>Bacteroidota</taxon>
        <taxon>Saprospiria</taxon>
        <taxon>Saprospirales</taxon>
        <taxon>Lewinellaceae</taxon>
        <taxon>Neolewinella</taxon>
    </lineage>
</organism>
<evidence type="ECO:0000313" key="2">
    <source>
        <dbReference type="Proteomes" id="UP000770785"/>
    </source>
</evidence>
<comment type="caution">
    <text evidence="1">The sequence shown here is derived from an EMBL/GenBank/DDBJ whole genome shotgun (WGS) entry which is preliminary data.</text>
</comment>
<dbReference type="Proteomes" id="UP000770785">
    <property type="component" value="Unassembled WGS sequence"/>
</dbReference>
<name>A0ABX0X853_9BACT</name>
<dbReference type="EMBL" id="JAATJH010000001">
    <property type="protein sequence ID" value="NJC25405.1"/>
    <property type="molecule type" value="Genomic_DNA"/>
</dbReference>
<protein>
    <recommendedName>
        <fullName evidence="3">Septum formation inhibitor Maf</fullName>
    </recommendedName>
</protein>
<accession>A0ABX0X853</accession>
<evidence type="ECO:0008006" key="3">
    <source>
        <dbReference type="Google" id="ProtNLM"/>
    </source>
</evidence>
<keyword evidence="2" id="KW-1185">Reference proteome</keyword>
<sequence>MTACNGAQSSSKSPDQAVVATTVPGQFRGQLSDYWYQGKAEINTYDLQQVRYGEVHPGQITLIFVSEDFLTDRQVKNDAYANPNTTPIIKTNLIRRFTTGIYDYSQMTSVFTPTDLAKQPHTLKVTTSVQDWCGQTYTQFNADNDGGWKTELRSYFESEGDVEHTVTGDFLEDEIFNRIRTGWKELPTGERRVVPASGYLVMLHKPYAAVATQLTLGDYAGDRFTDAETLKSYTISYPSLERTVEIVFSAAPPYVIRGWTETYPSRGKSLTTVATLKEQVVAPYWSQNSLADTDKRATLGL</sequence>
<evidence type="ECO:0000313" key="1">
    <source>
        <dbReference type="EMBL" id="NJC25405.1"/>
    </source>
</evidence>
<dbReference type="RefSeq" id="WP_168036158.1">
    <property type="nucleotide sequence ID" value="NZ_JAATJH010000001.1"/>
</dbReference>
<reference evidence="1 2" key="1">
    <citation type="submission" date="2020-03" db="EMBL/GenBank/DDBJ databases">
        <title>Genomic Encyclopedia of Type Strains, Phase IV (KMG-IV): sequencing the most valuable type-strain genomes for metagenomic binning, comparative biology and taxonomic classification.</title>
        <authorList>
            <person name="Goeker M."/>
        </authorList>
    </citation>
    <scope>NUCLEOTIDE SEQUENCE [LARGE SCALE GENOMIC DNA]</scope>
    <source>
        <strain evidence="1 2">DSM 105096</strain>
    </source>
</reference>
<proteinExistence type="predicted"/>